<evidence type="ECO:0000256" key="3">
    <source>
        <dbReference type="ARBA" id="ARBA00022475"/>
    </source>
</evidence>
<accession>A0A087GVW1</accession>
<keyword evidence="2" id="KW-0813">Transport</keyword>
<name>A0A087GVW1_ARAAL</name>
<evidence type="ECO:0000256" key="1">
    <source>
        <dbReference type="ARBA" id="ARBA00004651"/>
    </source>
</evidence>
<dbReference type="GO" id="GO:0005886">
    <property type="term" value="C:plasma membrane"/>
    <property type="evidence" value="ECO:0007669"/>
    <property type="project" value="UniProtKB-SubCell"/>
</dbReference>
<proteinExistence type="predicted"/>
<sequence>MGTMFPENGGYVVWVTSALEPYWGFQQGSGIPRIAAVLVVTIVLTYLNYRGLSIVGLAAVLLGVFSILPFVVMSFMSIPEIKPMRWIVSVVLYALVLVVVNYVFPVLAGTGGMPLDQKVWTDGYFADIGKVIGGAWLGWWIQAGAATSNMGMFLAEMSSDSFQLLDATVFEARREERMAQVLN</sequence>
<dbReference type="OMA" id="WWRWISG"/>
<dbReference type="EMBL" id="CM002873">
    <property type="protein sequence ID" value="KFK34013.1"/>
    <property type="molecule type" value="Genomic_DNA"/>
</dbReference>
<keyword evidence="4" id="KW-0812">Transmembrane</keyword>
<protein>
    <submittedName>
        <fullName evidence="5">Uncharacterized protein</fullName>
    </submittedName>
</protein>
<evidence type="ECO:0000313" key="6">
    <source>
        <dbReference type="Proteomes" id="UP000029120"/>
    </source>
</evidence>
<feature type="transmembrane region" description="Helical" evidence="4">
    <location>
        <begin position="54"/>
        <end position="78"/>
    </location>
</feature>
<comment type="subcellular location">
    <subcellularLocation>
        <location evidence="1">Cell membrane</location>
        <topology evidence="1">Multi-pass membrane protein</topology>
    </subcellularLocation>
</comment>
<dbReference type="eggNOG" id="KOG1287">
    <property type="taxonomic scope" value="Eukaryota"/>
</dbReference>
<reference evidence="6" key="1">
    <citation type="journal article" date="2015" name="Nat. Plants">
        <title>Genome expansion of Arabis alpina linked with retrotransposition and reduced symmetric DNA methylation.</title>
        <authorList>
            <person name="Willing E.M."/>
            <person name="Rawat V."/>
            <person name="Mandakova T."/>
            <person name="Maumus F."/>
            <person name="James G.V."/>
            <person name="Nordstroem K.J."/>
            <person name="Becker C."/>
            <person name="Warthmann N."/>
            <person name="Chica C."/>
            <person name="Szarzynska B."/>
            <person name="Zytnicki M."/>
            <person name="Albani M.C."/>
            <person name="Kiefer C."/>
            <person name="Bergonzi S."/>
            <person name="Castaings L."/>
            <person name="Mateos J.L."/>
            <person name="Berns M.C."/>
            <person name="Bujdoso N."/>
            <person name="Piofczyk T."/>
            <person name="de Lorenzo L."/>
            <person name="Barrero-Sicilia C."/>
            <person name="Mateos I."/>
            <person name="Piednoel M."/>
            <person name="Hagmann J."/>
            <person name="Chen-Min-Tao R."/>
            <person name="Iglesias-Fernandez R."/>
            <person name="Schuster S.C."/>
            <person name="Alonso-Blanco C."/>
            <person name="Roudier F."/>
            <person name="Carbonero P."/>
            <person name="Paz-Ares J."/>
            <person name="Davis S.J."/>
            <person name="Pecinka A."/>
            <person name="Quesneville H."/>
            <person name="Colot V."/>
            <person name="Lysak M.A."/>
            <person name="Weigel D."/>
            <person name="Coupland G."/>
            <person name="Schneeberger K."/>
        </authorList>
    </citation>
    <scope>NUCLEOTIDE SEQUENCE [LARGE SCALE GENOMIC DNA]</scope>
    <source>
        <strain evidence="6">cv. Pajares</strain>
    </source>
</reference>
<keyword evidence="4" id="KW-0472">Membrane</keyword>
<evidence type="ECO:0000256" key="2">
    <source>
        <dbReference type="ARBA" id="ARBA00022448"/>
    </source>
</evidence>
<dbReference type="Proteomes" id="UP000029120">
    <property type="component" value="Chromosome 5"/>
</dbReference>
<dbReference type="OrthoDB" id="5982228at2759"/>
<dbReference type="AlphaFoldDB" id="A0A087GVW1"/>
<keyword evidence="4" id="KW-1133">Transmembrane helix</keyword>
<dbReference type="InterPro" id="IPR044566">
    <property type="entry name" value="RMV1-like"/>
</dbReference>
<keyword evidence="3" id="KW-1003">Cell membrane</keyword>
<dbReference type="GO" id="GO:0022857">
    <property type="term" value="F:transmembrane transporter activity"/>
    <property type="evidence" value="ECO:0007669"/>
    <property type="project" value="InterPro"/>
</dbReference>
<keyword evidence="6" id="KW-1185">Reference proteome</keyword>
<organism evidence="5 6">
    <name type="scientific">Arabis alpina</name>
    <name type="common">Alpine rock-cress</name>
    <dbReference type="NCBI Taxonomy" id="50452"/>
    <lineage>
        <taxon>Eukaryota</taxon>
        <taxon>Viridiplantae</taxon>
        <taxon>Streptophyta</taxon>
        <taxon>Embryophyta</taxon>
        <taxon>Tracheophyta</taxon>
        <taxon>Spermatophyta</taxon>
        <taxon>Magnoliopsida</taxon>
        <taxon>eudicotyledons</taxon>
        <taxon>Gunneridae</taxon>
        <taxon>Pentapetalae</taxon>
        <taxon>rosids</taxon>
        <taxon>malvids</taxon>
        <taxon>Brassicales</taxon>
        <taxon>Brassicaceae</taxon>
        <taxon>Arabideae</taxon>
        <taxon>Arabis</taxon>
    </lineage>
</organism>
<feature type="transmembrane region" description="Helical" evidence="4">
    <location>
        <begin position="84"/>
        <end position="104"/>
    </location>
</feature>
<dbReference type="Gramene" id="KFK34013">
    <property type="protein sequence ID" value="KFK34013"/>
    <property type="gene ID" value="AALP_AA5G090700"/>
</dbReference>
<gene>
    <name evidence="5" type="ordered locus">AALP_Aa5g090700</name>
</gene>
<evidence type="ECO:0000256" key="4">
    <source>
        <dbReference type="SAM" id="Phobius"/>
    </source>
</evidence>
<dbReference type="PANTHER" id="PTHR45826:SF14">
    <property type="entry name" value="POLYAMINE TRANSPORTER RMV1"/>
    <property type="match status" value="1"/>
</dbReference>
<feature type="transmembrane region" description="Helical" evidence="4">
    <location>
        <begin position="30"/>
        <end position="47"/>
    </location>
</feature>
<dbReference type="PANTHER" id="PTHR45826">
    <property type="entry name" value="POLYAMINE TRANSPORTER PUT1"/>
    <property type="match status" value="1"/>
</dbReference>
<evidence type="ECO:0000313" key="5">
    <source>
        <dbReference type="EMBL" id="KFK34013.1"/>
    </source>
</evidence>